<dbReference type="EMBL" id="JBBBNY010000001">
    <property type="protein sequence ID" value="MEI7035674.1"/>
    <property type="molecule type" value="Genomic_DNA"/>
</dbReference>
<sequence length="707" mass="77611">MDVEQPDRHRPTTAAAPAHWPARTRRLIDEIRSLCQAWLAEPLRQCLIEFDRVLHEHAAQARSHIDQQRYQATRQRLVLERQAFEERFVACIDRALLELGAQPAATKAPAARLTLSLLDPLEHEMTAALDQLVARSEARGGPLLVELSYRLAVLVGVPPLEGEAMPLGPQAMAKAFRDSSAALGLPIEHHLLLLQALEGKLMQGLTPLHQMINSHLAGAGILPRLRPFPLPRTPRKPRRQQPLPPAPIPEPATPAGSGGLRELLAHQRGPRPVTAHARFASTEELQAALAALQAQRNRLAESGLLRHAQRLREALVDQLNLGQPLDAIPIRPGPDADDALELVVRLFEMLRRQLAPAGPAYPLLDRLELPMLRAAVADPAFFDRREHPARLLLEQLLEAARDWLADSDGGLVAPLEQMLERLDREPPLAALHAELLAELERQLAQLQRKAQATERRHVEAMQGRERLEQARQRANDVLAGLLAKAPPNAALRTLLEHAWADVLALTLLRHGEQSETFARRLVITDQLLGRLPPGNLDALTAEVEAGLAQIGMHGEEATGIAQRLIGAGALQEADAPGLNGLAMRLKQRRATMAAPAPAPVAPPLTAEALRLHQRLSQQAGGWFEFTEGDGSRVRRKLAWYSARAARGLFVTRQGQRAEELSLGDLARAIAAGQVREVPAVNETELDRAWRALTDSLRQAAPVPGVRP</sequence>
<feature type="coiled-coil region" evidence="1">
    <location>
        <begin position="429"/>
        <end position="484"/>
    </location>
</feature>
<dbReference type="InterPro" id="IPR012434">
    <property type="entry name" value="DUF1631"/>
</dbReference>
<dbReference type="Proteomes" id="UP001381174">
    <property type="component" value="Unassembled WGS sequence"/>
</dbReference>
<evidence type="ECO:0000313" key="4">
    <source>
        <dbReference type="Proteomes" id="UP001381174"/>
    </source>
</evidence>
<proteinExistence type="predicted"/>
<evidence type="ECO:0000256" key="1">
    <source>
        <dbReference type="SAM" id="Coils"/>
    </source>
</evidence>
<organism evidence="3 4">
    <name type="scientific">Fulvimonas yonginensis</name>
    <dbReference type="NCBI Taxonomy" id="1495200"/>
    <lineage>
        <taxon>Bacteria</taxon>
        <taxon>Pseudomonadati</taxon>
        <taxon>Pseudomonadota</taxon>
        <taxon>Gammaproteobacteria</taxon>
        <taxon>Lysobacterales</taxon>
        <taxon>Rhodanobacteraceae</taxon>
        <taxon>Fulvimonas</taxon>
    </lineage>
</organism>
<accession>A0ABU8J907</accession>
<evidence type="ECO:0000313" key="3">
    <source>
        <dbReference type="EMBL" id="MEI7035674.1"/>
    </source>
</evidence>
<reference evidence="3 4" key="1">
    <citation type="journal article" date="2014" name="Int. J. Syst. Evol. Microbiol.">
        <title>Fulvimonas yonginensis sp. nov., isolated from greenhouse soil, and emended description of the genus Fulvimonas.</title>
        <authorList>
            <person name="Ahn J.H."/>
            <person name="Kim S.J."/>
            <person name="Weon H.Y."/>
            <person name="Hong S.B."/>
            <person name="Seok S.J."/>
            <person name="Kwon S.W."/>
        </authorList>
    </citation>
    <scope>NUCLEOTIDE SEQUENCE [LARGE SCALE GENOMIC DNA]</scope>
    <source>
        <strain evidence="3 4">KACC 16952</strain>
    </source>
</reference>
<protein>
    <submittedName>
        <fullName evidence="3">DUF1631 family protein</fullName>
    </submittedName>
</protein>
<evidence type="ECO:0000256" key="2">
    <source>
        <dbReference type="SAM" id="MobiDB-lite"/>
    </source>
</evidence>
<dbReference type="RefSeq" id="WP_336806287.1">
    <property type="nucleotide sequence ID" value="NZ_JBBBNY010000001.1"/>
</dbReference>
<feature type="compositionally biased region" description="Pro residues" evidence="2">
    <location>
        <begin position="242"/>
        <end position="252"/>
    </location>
</feature>
<feature type="region of interest" description="Disordered" evidence="2">
    <location>
        <begin position="226"/>
        <end position="259"/>
    </location>
</feature>
<gene>
    <name evidence="3" type="ORF">WAT24_02755</name>
</gene>
<name>A0ABU8J907_9GAMM</name>
<keyword evidence="1" id="KW-0175">Coiled coil</keyword>
<keyword evidence="4" id="KW-1185">Reference proteome</keyword>
<comment type="caution">
    <text evidence="3">The sequence shown here is derived from an EMBL/GenBank/DDBJ whole genome shotgun (WGS) entry which is preliminary data.</text>
</comment>
<dbReference type="Pfam" id="PF07793">
    <property type="entry name" value="DUF1631"/>
    <property type="match status" value="1"/>
</dbReference>